<dbReference type="Proteomes" id="UP001213681">
    <property type="component" value="Unassembled WGS sequence"/>
</dbReference>
<dbReference type="RefSeq" id="XP_056760801.1">
    <property type="nucleotide sequence ID" value="XM_056916047.1"/>
</dbReference>
<gene>
    <name evidence="1" type="ORF">N7458_012666</name>
</gene>
<comment type="caution">
    <text evidence="1">The sequence shown here is derived from an EMBL/GenBank/DDBJ whole genome shotgun (WGS) entry which is preliminary data.</text>
</comment>
<keyword evidence="2" id="KW-1185">Reference proteome</keyword>
<protein>
    <submittedName>
        <fullName evidence="1">Uncharacterized protein</fullName>
    </submittedName>
</protein>
<proteinExistence type="predicted"/>
<organism evidence="1 2">
    <name type="scientific">Penicillium daleae</name>
    <dbReference type="NCBI Taxonomy" id="63821"/>
    <lineage>
        <taxon>Eukaryota</taxon>
        <taxon>Fungi</taxon>
        <taxon>Dikarya</taxon>
        <taxon>Ascomycota</taxon>
        <taxon>Pezizomycotina</taxon>
        <taxon>Eurotiomycetes</taxon>
        <taxon>Eurotiomycetidae</taxon>
        <taxon>Eurotiales</taxon>
        <taxon>Aspergillaceae</taxon>
        <taxon>Penicillium</taxon>
    </lineage>
</organism>
<reference evidence="1" key="1">
    <citation type="submission" date="2022-12" db="EMBL/GenBank/DDBJ databases">
        <authorList>
            <person name="Petersen C."/>
        </authorList>
    </citation>
    <scope>NUCLEOTIDE SEQUENCE</scope>
    <source>
        <strain evidence="1">IBT 16125</strain>
    </source>
</reference>
<dbReference type="AlphaFoldDB" id="A0AAD6BX08"/>
<dbReference type="GeneID" id="81606290"/>
<sequence length="155" mass="17788">NQDFAVLSILRYHLYYLLLFKVPSLFKIRLANREKTENIKCYQGSVNRKHPLDTADDTYPTSITEALGAINIEKDEPVPYEPPLGEILAEGSTSRIARVAPGFVRDIKRSFEVEERLLQILGLYLRIIEFKGVLEDPFGLLFAEVSDRNLQNYIN</sequence>
<accession>A0AAD6BX08</accession>
<feature type="non-terminal residue" evidence="1">
    <location>
        <position position="1"/>
    </location>
</feature>
<reference evidence="1" key="2">
    <citation type="journal article" date="2023" name="IMA Fungus">
        <title>Comparative genomic study of the Penicillium genus elucidates a diverse pangenome and 15 lateral gene transfer events.</title>
        <authorList>
            <person name="Petersen C."/>
            <person name="Sorensen T."/>
            <person name="Nielsen M.R."/>
            <person name="Sondergaard T.E."/>
            <person name="Sorensen J.L."/>
            <person name="Fitzpatrick D.A."/>
            <person name="Frisvad J.C."/>
            <person name="Nielsen K.L."/>
        </authorList>
    </citation>
    <scope>NUCLEOTIDE SEQUENCE</scope>
    <source>
        <strain evidence="1">IBT 16125</strain>
    </source>
</reference>
<dbReference type="EMBL" id="JAPVEA010000009">
    <property type="protein sequence ID" value="KAJ5433510.1"/>
    <property type="molecule type" value="Genomic_DNA"/>
</dbReference>
<evidence type="ECO:0000313" key="2">
    <source>
        <dbReference type="Proteomes" id="UP001213681"/>
    </source>
</evidence>
<name>A0AAD6BX08_9EURO</name>
<evidence type="ECO:0000313" key="1">
    <source>
        <dbReference type="EMBL" id="KAJ5433510.1"/>
    </source>
</evidence>